<dbReference type="Proteomes" id="UP001311799">
    <property type="component" value="Unassembled WGS sequence"/>
</dbReference>
<keyword evidence="8 11" id="KW-1133">Transmembrane helix</keyword>
<feature type="transmembrane region" description="Helical" evidence="11">
    <location>
        <begin position="1456"/>
        <end position="1473"/>
    </location>
</feature>
<evidence type="ECO:0000256" key="1">
    <source>
        <dbReference type="ARBA" id="ARBA00004141"/>
    </source>
</evidence>
<dbReference type="InterPro" id="IPR023299">
    <property type="entry name" value="ATPase_P-typ_cyto_dom_N"/>
</dbReference>
<feature type="domain" description="P-type ATPase A" evidence="12">
    <location>
        <begin position="346"/>
        <end position="415"/>
    </location>
</feature>
<name>A0AAV9Y4I7_9CRYT</name>
<feature type="transmembrane region" description="Helical" evidence="11">
    <location>
        <begin position="74"/>
        <end position="94"/>
    </location>
</feature>
<dbReference type="GO" id="GO:0046872">
    <property type="term" value="F:metal ion binding"/>
    <property type="evidence" value="ECO:0007669"/>
    <property type="project" value="UniProtKB-KW"/>
</dbReference>
<keyword evidence="6" id="KW-0460">Magnesium</keyword>
<keyword evidence="7" id="KW-1278">Translocase</keyword>
<dbReference type="InterPro" id="IPR008250">
    <property type="entry name" value="ATPase_P-typ_transduc_dom_A_sf"/>
</dbReference>
<gene>
    <name evidence="13" type="ORF">RS030_111970</name>
</gene>
<keyword evidence="2 11" id="KW-0812">Transmembrane</keyword>
<dbReference type="InterPro" id="IPR023214">
    <property type="entry name" value="HAD_sf"/>
</dbReference>
<dbReference type="SUPFAM" id="SSF81665">
    <property type="entry name" value="Calcium ATPase, transmembrane domain M"/>
    <property type="match status" value="1"/>
</dbReference>
<keyword evidence="5" id="KW-0067">ATP-binding</keyword>
<evidence type="ECO:0000256" key="3">
    <source>
        <dbReference type="ARBA" id="ARBA00022723"/>
    </source>
</evidence>
<feature type="transmembrane region" description="Helical" evidence="11">
    <location>
        <begin position="1400"/>
        <end position="1423"/>
    </location>
</feature>
<dbReference type="SFLD" id="SFLDS00003">
    <property type="entry name" value="Haloacid_Dehalogenase"/>
    <property type="match status" value="1"/>
</dbReference>
<keyword evidence="3" id="KW-0479">Metal-binding</keyword>
<feature type="region of interest" description="Disordered" evidence="10">
    <location>
        <begin position="1133"/>
        <end position="1161"/>
    </location>
</feature>
<sequence length="1589" mass="181237">MPSSDWCEPSNTIISINFALNYLKIVGFYFILLSIWGICRELYNRYIFLKDVKKTTGSNYIGYRDCISGRLLKYTYPVLILLSQIFLWIVIWNVICSSAVSVQPYWNERAKTYIIFYCTGLTLCLLMHFTEPFLTTFFLVHESLDKCKYIKSKGSCFGICSILNYIGIKVANVQKDDDNNNENRKNNYDCKINFNSNKVNFPLLRVFESNKSSRYFCYNQVTYTYSNSVSDFVSHNQNDLFDDILNNINTNSTYQGLSTNKVKELLFNIGKNNIELQVPNIINVFIREMLHPFNILRFGSLYQGIFLRFYIWSVLWFIVILFTTIKTLRIIISSQKNIKEALNNYIERLVTIKRDGCIMNVPSHELVPGDLILLPNGFTAPCDIYVLSGCAIVNESFITGESSPVVKMQIEVESRKSTPNNDRCSFSNSNSECDKKTCSTFDSINNLFLDTFENDHFSYSSEGSNLNINHNQSQLLTQKPIYMGTKIINSISSNESINSALGVVYRTGIYSSHGQLLYKTINTYSNMNSYSISNIKYIRNIYTLWIIMFILGILIIIYQNFTLGWSTGSFFFAVGTFIQILPLWAPTCVQFSLSKSVERLENNHLMKTSFPMDIPVAGKVKVLCLDKTGTLTSNKMVFIGIVDANDQNNFNKNDIFSPNIEKTSKDFGDLASSTSSLSSLNLKSTVSLNNVVNNTVECGNNVFNKLNLQIQNENNYETSTISIDEEDPLINKKIMETFNHSKSAKHLLDLPPIIDVNSLNINDITYIGLCCCNNLIPNNSENGILLLGNDIDKAIFSNTCAKIKIQNEKRYISLNENSIHSDSVENVNEYPLQVIRINEFDWNYQCMSVVVHHRILNKYFVFCKGSLESLMEITKKPDCSSLNTCFDTYKDSIGDYQQFSCNMKNNEFNKENSMESCNGWEVSDKDLVDAREVLSFTMEMDLKSPMEMKMSHDMKNVRFSKFLDKNNIVNGYSKLGYYVMGMSYKEIKDPVLLDALINKPRSNVSRRTIESDLTIINYLLFYNNIRPSTREFISNVKLSGIKPVILTGDSPYTALSVAQKSGIIGLNSKIAIGDLIHLNGSNKDVLVWHDYIIGPTKPIPNDKIYNSSEYNSLIVTSRAFLYLLNNKYDKKNDSNNNGYYENGKSIEKSNNTNLNKCQDQKNDSFLSSNSSSLLSSSSKSTLTSSISSSSFSPISPLLSSSSSSSSLLDLVFDRIKIFARSSPEHKRLVVQEYKKKNIVTGMIGDGVNDLPAFKMADMSISVHEKITGYPKYSTVNEDMNNNDDNISNNSNQYSSPMTLAFSSFSVESDNILKVIDLVKEGRASMVTTLALFMFLSFQGVFYSIYKNILFTMAQANLPVMTYVFIDIALVFPSIWLMILCKPKKYIRSIRPTSNLLGPNVIISFLSLLITSLFFYSIMITRLLNSNWVTPSYEHNKSIPVEMWFQRQDNYEASTTFIWMGLQLSSISLILSFGGNFRERVTRNKFLILWVFICHAFLLLLCTTGPNALTCLFRVNCTDSMDRHFNISLFGFNIFTITGGKFRGSSPHNLFPFNWKIEFIFWNYSSIFFMSIIYWWITSKTYSKVIMNTD</sequence>
<dbReference type="SUPFAM" id="SSF81653">
    <property type="entry name" value="Calcium ATPase, transduction domain A"/>
    <property type="match status" value="1"/>
</dbReference>
<evidence type="ECO:0000256" key="11">
    <source>
        <dbReference type="SAM" id="Phobius"/>
    </source>
</evidence>
<dbReference type="GO" id="GO:0005524">
    <property type="term" value="F:ATP binding"/>
    <property type="evidence" value="ECO:0007669"/>
    <property type="project" value="UniProtKB-KW"/>
</dbReference>
<evidence type="ECO:0000256" key="9">
    <source>
        <dbReference type="ARBA" id="ARBA00023136"/>
    </source>
</evidence>
<evidence type="ECO:0000313" key="14">
    <source>
        <dbReference type="Proteomes" id="UP001311799"/>
    </source>
</evidence>
<evidence type="ECO:0000256" key="5">
    <source>
        <dbReference type="ARBA" id="ARBA00022840"/>
    </source>
</evidence>
<dbReference type="Gene3D" id="1.20.1110.10">
    <property type="entry name" value="Calcium-transporting ATPase, transmembrane domain"/>
    <property type="match status" value="2"/>
</dbReference>
<dbReference type="InterPro" id="IPR018303">
    <property type="entry name" value="ATPase_P-typ_P_site"/>
</dbReference>
<comment type="caution">
    <text evidence="13">The sequence shown here is derived from an EMBL/GenBank/DDBJ whole genome shotgun (WGS) entry which is preliminary data.</text>
</comment>
<dbReference type="InterPro" id="IPR023298">
    <property type="entry name" value="ATPase_P-typ_TM_dom_sf"/>
</dbReference>
<feature type="transmembrane region" description="Helical" evidence="11">
    <location>
        <begin position="114"/>
        <end position="140"/>
    </location>
</feature>
<protein>
    <recommendedName>
        <fullName evidence="12">P-type ATPase A domain-containing protein</fullName>
    </recommendedName>
</protein>
<dbReference type="SFLD" id="SFLDF00027">
    <property type="entry name" value="p-type_atpase"/>
    <property type="match status" value="1"/>
</dbReference>
<dbReference type="PROSITE" id="PS00154">
    <property type="entry name" value="ATPASE_E1_E2"/>
    <property type="match status" value="1"/>
</dbReference>
<evidence type="ECO:0000256" key="8">
    <source>
        <dbReference type="ARBA" id="ARBA00022989"/>
    </source>
</evidence>
<dbReference type="Pfam" id="PF00122">
    <property type="entry name" value="E1-E2_ATPase"/>
    <property type="match status" value="1"/>
</dbReference>
<accession>A0AAV9Y4I7</accession>
<feature type="transmembrane region" description="Helical" evidence="11">
    <location>
        <begin position="1485"/>
        <end position="1505"/>
    </location>
</feature>
<feature type="transmembrane region" description="Helical" evidence="11">
    <location>
        <begin position="1323"/>
        <end position="1345"/>
    </location>
</feature>
<dbReference type="SUPFAM" id="SSF56784">
    <property type="entry name" value="HAD-like"/>
    <property type="match status" value="1"/>
</dbReference>
<evidence type="ECO:0000256" key="2">
    <source>
        <dbReference type="ARBA" id="ARBA00022692"/>
    </source>
</evidence>
<comment type="subcellular location">
    <subcellularLocation>
        <location evidence="1">Membrane</location>
        <topology evidence="1">Multi-pass membrane protein</topology>
    </subcellularLocation>
</comment>
<proteinExistence type="predicted"/>
<evidence type="ECO:0000256" key="10">
    <source>
        <dbReference type="SAM" id="MobiDB-lite"/>
    </source>
</evidence>
<dbReference type="Gene3D" id="3.40.1110.10">
    <property type="entry name" value="Calcium-transporting ATPase, cytoplasmic domain N"/>
    <property type="match status" value="2"/>
</dbReference>
<evidence type="ECO:0000313" key="13">
    <source>
        <dbReference type="EMBL" id="KAK6591050.1"/>
    </source>
</evidence>
<dbReference type="Gene3D" id="2.70.150.10">
    <property type="entry name" value="Calcium-transporting ATPase, cytoplasmic transduction domain A"/>
    <property type="match status" value="2"/>
</dbReference>
<feature type="compositionally biased region" description="Polar residues" evidence="10">
    <location>
        <begin position="1148"/>
        <end position="1157"/>
    </location>
</feature>
<dbReference type="GO" id="GO:0016020">
    <property type="term" value="C:membrane"/>
    <property type="evidence" value="ECO:0007669"/>
    <property type="project" value="UniProtKB-SubCell"/>
</dbReference>
<dbReference type="Gene3D" id="3.40.50.1000">
    <property type="entry name" value="HAD superfamily/HAD-like"/>
    <property type="match status" value="2"/>
</dbReference>
<evidence type="ECO:0000256" key="7">
    <source>
        <dbReference type="ARBA" id="ARBA00022967"/>
    </source>
</evidence>
<dbReference type="InterPro" id="IPR006544">
    <property type="entry name" value="P-type_TPase_V"/>
</dbReference>
<dbReference type="PRINTS" id="PR00119">
    <property type="entry name" value="CATATPASE"/>
</dbReference>
<feature type="transmembrane region" description="Helical" evidence="11">
    <location>
        <begin position="309"/>
        <end position="332"/>
    </location>
</feature>
<dbReference type="InterPro" id="IPR059000">
    <property type="entry name" value="ATPase_P-type_domA"/>
</dbReference>
<evidence type="ECO:0000256" key="4">
    <source>
        <dbReference type="ARBA" id="ARBA00022741"/>
    </source>
</evidence>
<dbReference type="EMBL" id="JAWDEY010000002">
    <property type="protein sequence ID" value="KAK6591050.1"/>
    <property type="molecule type" value="Genomic_DNA"/>
</dbReference>
<dbReference type="PANTHER" id="PTHR45630:SF11">
    <property type="entry name" value="CATION-TRANSPORTING P-TYPE ATPASE N-TERMINAL DOMAIN-CONTAINING PROTEIN"/>
    <property type="match status" value="1"/>
</dbReference>
<reference evidence="13 14" key="1">
    <citation type="submission" date="2023-10" db="EMBL/GenBank/DDBJ databases">
        <title>Comparative genomics analysis reveals potential genetic determinants of host preference in Cryptosporidium xiaoi.</title>
        <authorList>
            <person name="Xiao L."/>
            <person name="Li J."/>
        </authorList>
    </citation>
    <scope>NUCLEOTIDE SEQUENCE [LARGE SCALE GENOMIC DNA]</scope>
    <source>
        <strain evidence="13 14">52996</strain>
    </source>
</reference>
<dbReference type="InterPro" id="IPR044492">
    <property type="entry name" value="P_typ_ATPase_HD_dom"/>
</dbReference>
<dbReference type="GO" id="GO:0140358">
    <property type="term" value="F:P-type transmembrane transporter activity"/>
    <property type="evidence" value="ECO:0007669"/>
    <property type="project" value="InterPro"/>
</dbReference>
<dbReference type="SFLD" id="SFLDG00002">
    <property type="entry name" value="C1.7:_P-type_atpase_like"/>
    <property type="match status" value="1"/>
</dbReference>
<keyword evidence="4" id="KW-0547">Nucleotide-binding</keyword>
<dbReference type="InterPro" id="IPR036412">
    <property type="entry name" value="HAD-like_sf"/>
</dbReference>
<organism evidence="13 14">
    <name type="scientific">Cryptosporidium xiaoi</name>
    <dbReference type="NCBI Taxonomy" id="659607"/>
    <lineage>
        <taxon>Eukaryota</taxon>
        <taxon>Sar</taxon>
        <taxon>Alveolata</taxon>
        <taxon>Apicomplexa</taxon>
        <taxon>Conoidasida</taxon>
        <taxon>Coccidia</taxon>
        <taxon>Eucoccidiorida</taxon>
        <taxon>Eimeriorina</taxon>
        <taxon>Cryptosporidiidae</taxon>
        <taxon>Cryptosporidium</taxon>
    </lineage>
</organism>
<feature type="transmembrane region" description="Helical" evidence="11">
    <location>
        <begin position="1357"/>
        <end position="1379"/>
    </location>
</feature>
<dbReference type="GO" id="GO:0019829">
    <property type="term" value="F:ATPase-coupled monoatomic cation transmembrane transporter activity"/>
    <property type="evidence" value="ECO:0007669"/>
    <property type="project" value="TreeGrafter"/>
</dbReference>
<evidence type="ECO:0000256" key="6">
    <source>
        <dbReference type="ARBA" id="ARBA00022842"/>
    </source>
</evidence>
<feature type="transmembrane region" description="Helical" evidence="11">
    <location>
        <begin position="537"/>
        <end position="558"/>
    </location>
</feature>
<evidence type="ECO:0000259" key="12">
    <source>
        <dbReference type="Pfam" id="PF00122"/>
    </source>
</evidence>
<keyword evidence="14" id="KW-1185">Reference proteome</keyword>
<feature type="transmembrane region" description="Helical" evidence="11">
    <location>
        <begin position="1558"/>
        <end position="1576"/>
    </location>
</feature>
<feature type="region of interest" description="Disordered" evidence="10">
    <location>
        <begin position="1184"/>
        <end position="1203"/>
    </location>
</feature>
<feature type="transmembrane region" description="Helical" evidence="11">
    <location>
        <begin position="20"/>
        <end position="39"/>
    </location>
</feature>
<keyword evidence="9 11" id="KW-0472">Membrane</keyword>
<dbReference type="PANTHER" id="PTHR45630">
    <property type="entry name" value="CATION-TRANSPORTING ATPASE-RELATED"/>
    <property type="match status" value="1"/>
</dbReference>
<feature type="transmembrane region" description="Helical" evidence="11">
    <location>
        <begin position="570"/>
        <end position="593"/>
    </location>
</feature>